<feature type="chain" id="PRO_5047424941" evidence="1">
    <location>
        <begin position="34"/>
        <end position="199"/>
    </location>
</feature>
<dbReference type="Gene3D" id="3.10.450.50">
    <property type="match status" value="1"/>
</dbReference>
<name>A0ABW9A3H8_9BURK</name>
<organism evidence="3 4">
    <name type="scientific">Herbaspirillum lusitanum</name>
    <dbReference type="NCBI Taxonomy" id="213312"/>
    <lineage>
        <taxon>Bacteria</taxon>
        <taxon>Pseudomonadati</taxon>
        <taxon>Pseudomonadota</taxon>
        <taxon>Betaproteobacteria</taxon>
        <taxon>Burkholderiales</taxon>
        <taxon>Oxalobacteraceae</taxon>
        <taxon>Herbaspirillum</taxon>
    </lineage>
</organism>
<sequence length="199" mass="21571">MKIFSRQPKSATSPISPALLGKSIAVLSIAASAALAGCNNFSGDDKQQAQVISGFYDAHLKAHTPGIPAAEELKQYQPFVSHALAALLDQASAAEAKYHAAMGTQVPPIIEGDLFTSLFEGASSYRVESCDSQDNKASCQVGFEYKSQDGDREAWNDKILLVREDGHWRIDDIEFIGNDQSSQREYLSDTLSEAIKDAQ</sequence>
<accession>A0ABW9A3H8</accession>
<keyword evidence="1" id="KW-0732">Signal</keyword>
<dbReference type="EMBL" id="JAQQFM010000001">
    <property type="protein sequence ID" value="MFL9922989.1"/>
    <property type="molecule type" value="Genomic_DNA"/>
</dbReference>
<evidence type="ECO:0000256" key="1">
    <source>
        <dbReference type="SAM" id="SignalP"/>
    </source>
</evidence>
<reference evidence="3 4" key="1">
    <citation type="journal article" date="2024" name="Chem. Sci.">
        <title>Discovery of megapolipeptins by genome mining of a Burkholderiales bacteria collection.</title>
        <authorList>
            <person name="Paulo B.S."/>
            <person name="Recchia M.J.J."/>
            <person name="Lee S."/>
            <person name="Fergusson C.H."/>
            <person name="Romanowski S.B."/>
            <person name="Hernandez A."/>
            <person name="Krull N."/>
            <person name="Liu D.Y."/>
            <person name="Cavanagh H."/>
            <person name="Bos A."/>
            <person name="Gray C.A."/>
            <person name="Murphy B.T."/>
            <person name="Linington R.G."/>
            <person name="Eustaquio A.S."/>
        </authorList>
    </citation>
    <scope>NUCLEOTIDE SEQUENCE [LARGE SCALE GENOMIC DNA]</scope>
    <source>
        <strain evidence="3 4">RL21-008-BIB-A</strain>
    </source>
</reference>
<evidence type="ECO:0000259" key="2">
    <source>
        <dbReference type="Pfam" id="PF12883"/>
    </source>
</evidence>
<proteinExistence type="predicted"/>
<dbReference type="InterPro" id="IPR024289">
    <property type="entry name" value="DUF3828"/>
</dbReference>
<dbReference type="Proteomes" id="UP001629246">
    <property type="component" value="Unassembled WGS sequence"/>
</dbReference>
<evidence type="ECO:0000313" key="3">
    <source>
        <dbReference type="EMBL" id="MFL9922989.1"/>
    </source>
</evidence>
<evidence type="ECO:0000313" key="4">
    <source>
        <dbReference type="Proteomes" id="UP001629246"/>
    </source>
</evidence>
<protein>
    <submittedName>
        <fullName evidence="3">DUF3828 domain-containing protein</fullName>
    </submittedName>
</protein>
<dbReference type="Pfam" id="PF12883">
    <property type="entry name" value="DUF3828"/>
    <property type="match status" value="1"/>
</dbReference>
<feature type="domain" description="DUF3828" evidence="2">
    <location>
        <begin position="48"/>
        <end position="175"/>
    </location>
</feature>
<feature type="signal peptide" evidence="1">
    <location>
        <begin position="1"/>
        <end position="33"/>
    </location>
</feature>
<gene>
    <name evidence="3" type="ORF">PQR62_01840</name>
</gene>
<keyword evidence="4" id="KW-1185">Reference proteome</keyword>
<dbReference type="RefSeq" id="WP_408154181.1">
    <property type="nucleotide sequence ID" value="NZ_JAQQFM010000001.1"/>
</dbReference>
<comment type="caution">
    <text evidence="3">The sequence shown here is derived from an EMBL/GenBank/DDBJ whole genome shotgun (WGS) entry which is preliminary data.</text>
</comment>